<evidence type="ECO:0000313" key="3">
    <source>
        <dbReference type="Proteomes" id="UP000694941"/>
    </source>
</evidence>
<proteinExistence type="predicted"/>
<feature type="domain" description="EGF-like" evidence="2">
    <location>
        <begin position="1"/>
        <end position="35"/>
    </location>
</feature>
<feature type="non-terminal residue" evidence="4">
    <location>
        <position position="162"/>
    </location>
</feature>
<keyword evidence="1" id="KW-1015">Disulfide bond</keyword>
<dbReference type="PROSITE" id="PS00022">
    <property type="entry name" value="EGF_1"/>
    <property type="match status" value="1"/>
</dbReference>
<dbReference type="CDD" id="cd00054">
    <property type="entry name" value="EGF_CA"/>
    <property type="match status" value="1"/>
</dbReference>
<comment type="caution">
    <text evidence="1">Lacks conserved residue(s) required for the propagation of feature annotation.</text>
</comment>
<evidence type="ECO:0000256" key="1">
    <source>
        <dbReference type="PROSITE-ProRule" id="PRU00076"/>
    </source>
</evidence>
<dbReference type="InterPro" id="IPR000742">
    <property type="entry name" value="EGF"/>
</dbReference>
<protein>
    <submittedName>
        <fullName evidence="4">Delta and Notch-like epidermal growth factor-related receptor</fullName>
    </submittedName>
</protein>
<keyword evidence="3" id="KW-1185">Reference proteome</keyword>
<evidence type="ECO:0000313" key="4">
    <source>
        <dbReference type="RefSeq" id="XP_013792373.1"/>
    </source>
</evidence>
<evidence type="ECO:0000259" key="2">
    <source>
        <dbReference type="PROSITE" id="PS50026"/>
    </source>
</evidence>
<organism evidence="3 4">
    <name type="scientific">Limulus polyphemus</name>
    <name type="common">Atlantic horseshoe crab</name>
    <dbReference type="NCBI Taxonomy" id="6850"/>
    <lineage>
        <taxon>Eukaryota</taxon>
        <taxon>Metazoa</taxon>
        <taxon>Ecdysozoa</taxon>
        <taxon>Arthropoda</taxon>
        <taxon>Chelicerata</taxon>
        <taxon>Merostomata</taxon>
        <taxon>Xiphosura</taxon>
        <taxon>Limulidae</taxon>
        <taxon>Limulus</taxon>
    </lineage>
</organism>
<keyword evidence="1" id="KW-0245">EGF-like domain</keyword>
<feature type="disulfide bond" evidence="1">
    <location>
        <begin position="25"/>
        <end position="34"/>
    </location>
</feature>
<feature type="non-terminal residue" evidence="4">
    <location>
        <position position="1"/>
    </location>
</feature>
<dbReference type="PROSITE" id="PS50026">
    <property type="entry name" value="EGF_3"/>
    <property type="match status" value="1"/>
</dbReference>
<gene>
    <name evidence="4" type="primary">LOC106476254</name>
</gene>
<sequence length="162" mass="18225">PCKENPCKNGGTCVSSGDGNYNCTCVNGTTGRNCSEIEDYCKFSEEGYETGDSVCPETKCKTLDKGFICVCDEKDDYYYYYDYTKEQCVPYEFNNCTFMECENNKVCVSGACEDFSIEKYCNDSTCAEKNNSICVVDYENSIAHKCVCAEGFKEFDGVCYKK</sequence>
<dbReference type="Pfam" id="PF00008">
    <property type="entry name" value="EGF"/>
    <property type="match status" value="1"/>
</dbReference>
<dbReference type="SUPFAM" id="SSF57196">
    <property type="entry name" value="EGF/Laminin"/>
    <property type="match status" value="1"/>
</dbReference>
<accession>A0ABM1C118</accession>
<name>A0ABM1C118_LIMPO</name>
<dbReference type="Gene3D" id="2.10.25.10">
    <property type="entry name" value="Laminin"/>
    <property type="match status" value="1"/>
</dbReference>
<dbReference type="Proteomes" id="UP000694941">
    <property type="component" value="Unplaced"/>
</dbReference>
<dbReference type="RefSeq" id="XP_013792373.1">
    <property type="nucleotide sequence ID" value="XM_013936919.1"/>
</dbReference>
<dbReference type="GeneID" id="106476254"/>
<dbReference type="SMART" id="SM00181">
    <property type="entry name" value="EGF"/>
    <property type="match status" value="3"/>
</dbReference>
<reference evidence="4" key="1">
    <citation type="submission" date="2025-08" db="UniProtKB">
        <authorList>
            <consortium name="RefSeq"/>
        </authorList>
    </citation>
    <scope>IDENTIFICATION</scope>
    <source>
        <tissue evidence="4">Muscle</tissue>
    </source>
</reference>